<dbReference type="OMA" id="LWHEYAP"/>
<name>A0A251UCZ4_HELAN</name>
<dbReference type="Pfam" id="PF18579">
    <property type="entry name" value="Raf1_HTH"/>
    <property type="match status" value="1"/>
</dbReference>
<dbReference type="AlphaFoldDB" id="A0A251UCZ4"/>
<gene>
    <name evidence="7" type="ORF">HannXRQ_Chr07g0201901</name>
    <name evidence="6" type="ORF">HanXRQr2_Chr07g0311651</name>
</gene>
<feature type="domain" description="Rubisco accumulation factor 1 alpha-helical" evidence="4">
    <location>
        <begin position="162"/>
        <end position="270"/>
    </location>
</feature>
<protein>
    <submittedName>
        <fullName evidence="6">Rubisco accumulation factor 1</fullName>
    </submittedName>
</protein>
<evidence type="ECO:0000313" key="7">
    <source>
        <dbReference type="EMBL" id="OTG21230.1"/>
    </source>
</evidence>
<dbReference type="PANTHER" id="PTHR35299">
    <property type="entry name" value="RUBISCO ACCUMULATION FACTOR 1"/>
    <property type="match status" value="1"/>
</dbReference>
<feature type="region of interest" description="Disordered" evidence="2">
    <location>
        <begin position="47"/>
        <end position="66"/>
    </location>
</feature>
<dbReference type="Pfam" id="PF18578">
    <property type="entry name" value="Raf1_N"/>
    <property type="match status" value="1"/>
</dbReference>
<proteinExistence type="predicted"/>
<evidence type="ECO:0000259" key="3">
    <source>
        <dbReference type="Pfam" id="PF18087"/>
    </source>
</evidence>
<evidence type="ECO:0000256" key="2">
    <source>
        <dbReference type="SAM" id="MobiDB-lite"/>
    </source>
</evidence>
<dbReference type="FunCoup" id="A0A251UCZ4">
    <property type="interactions" value="1821"/>
</dbReference>
<dbReference type="Proteomes" id="UP000215914">
    <property type="component" value="Chromosome 7"/>
</dbReference>
<accession>A0A251UCZ4</accession>
<dbReference type="InterPro" id="IPR041358">
    <property type="entry name" value="Raf1_N"/>
</dbReference>
<evidence type="ECO:0000313" key="8">
    <source>
        <dbReference type="Proteomes" id="UP000215914"/>
    </source>
</evidence>
<keyword evidence="1" id="KW-0143">Chaperone</keyword>
<dbReference type="InterPro" id="IPR040858">
    <property type="entry name" value="Raf1_C"/>
</dbReference>
<evidence type="ECO:0000256" key="1">
    <source>
        <dbReference type="ARBA" id="ARBA00023186"/>
    </source>
</evidence>
<sequence>MFSYTLNPPPPPTTHFLHTPFLSPPLTTLTPHHKPTKLHRTTTSAIIIPSSSNPPPKPNPQQQQQLQKLYQPFRPPPSQSPIPPKYRNLDTPARLDVLTNRLGVWYEYAPLIPPLIQDGFDPSTLEEITGISGAEQNILVVGAQVRESLVQSDVDSEILEFFDKGGAELLYEIRLLTNNQRADVAKYMLENKFEPSDAQELARAIKDYPRRRGDRGWERFDYTLPADCLAFMYYRQALEYRESELRLSALEKALSVAVSDRAKEWITKELEGKINEGEGQGRGGGVIDGVKVPVVRLNLGEIAEATAVAVFPVCSSEDKSKGVEEAPWEYRGKGGFGIVEADKGWKRWVVLPAWAPVMGVKEGGVAVAFSDGRALPWRVNRRYKEESILVVADRGRNEVTEDDGFFLISSEDELKLERGATLKEKGCTECLGSVVIVVRPPRESNDDISPEEWD</sequence>
<evidence type="ECO:0000259" key="5">
    <source>
        <dbReference type="Pfam" id="PF18579"/>
    </source>
</evidence>
<dbReference type="Gramene" id="mRNA:HanXRQr2_Chr07g0311651">
    <property type="protein sequence ID" value="mRNA:HanXRQr2_Chr07g0311651"/>
    <property type="gene ID" value="HanXRQr2_Chr07g0311651"/>
</dbReference>
<dbReference type="GO" id="GO:0110102">
    <property type="term" value="P:ribulose bisphosphate carboxylase complex assembly"/>
    <property type="evidence" value="ECO:0007669"/>
    <property type="project" value="UniProtKB-ARBA"/>
</dbReference>
<organism evidence="7 8">
    <name type="scientific">Helianthus annuus</name>
    <name type="common">Common sunflower</name>
    <dbReference type="NCBI Taxonomy" id="4232"/>
    <lineage>
        <taxon>Eukaryota</taxon>
        <taxon>Viridiplantae</taxon>
        <taxon>Streptophyta</taxon>
        <taxon>Embryophyta</taxon>
        <taxon>Tracheophyta</taxon>
        <taxon>Spermatophyta</taxon>
        <taxon>Magnoliopsida</taxon>
        <taxon>eudicotyledons</taxon>
        <taxon>Gunneridae</taxon>
        <taxon>Pentapetalae</taxon>
        <taxon>asterids</taxon>
        <taxon>campanulids</taxon>
        <taxon>Asterales</taxon>
        <taxon>Asteraceae</taxon>
        <taxon>Asteroideae</taxon>
        <taxon>Heliantheae alliance</taxon>
        <taxon>Heliantheae</taxon>
        <taxon>Helianthus</taxon>
    </lineage>
</organism>
<dbReference type="OrthoDB" id="2017169at2759"/>
<dbReference type="STRING" id="4232.A0A251UCZ4"/>
<evidence type="ECO:0000259" key="4">
    <source>
        <dbReference type="Pfam" id="PF18578"/>
    </source>
</evidence>
<evidence type="ECO:0000313" key="6">
    <source>
        <dbReference type="EMBL" id="KAF5800055.1"/>
    </source>
</evidence>
<keyword evidence="8" id="KW-1185">Reference proteome</keyword>
<reference evidence="6 8" key="1">
    <citation type="journal article" date="2017" name="Nature">
        <title>The sunflower genome provides insights into oil metabolism, flowering and Asterid evolution.</title>
        <authorList>
            <person name="Badouin H."/>
            <person name="Gouzy J."/>
            <person name="Grassa C.J."/>
            <person name="Murat F."/>
            <person name="Staton S.E."/>
            <person name="Cottret L."/>
            <person name="Lelandais-Briere C."/>
            <person name="Owens G.L."/>
            <person name="Carrere S."/>
            <person name="Mayjonade B."/>
            <person name="Legrand L."/>
            <person name="Gill N."/>
            <person name="Kane N.C."/>
            <person name="Bowers J.E."/>
            <person name="Hubner S."/>
            <person name="Bellec A."/>
            <person name="Berard A."/>
            <person name="Berges H."/>
            <person name="Blanchet N."/>
            <person name="Boniface M.C."/>
            <person name="Brunel D."/>
            <person name="Catrice O."/>
            <person name="Chaidir N."/>
            <person name="Claudel C."/>
            <person name="Donnadieu C."/>
            <person name="Faraut T."/>
            <person name="Fievet G."/>
            <person name="Helmstetter N."/>
            <person name="King M."/>
            <person name="Knapp S.J."/>
            <person name="Lai Z."/>
            <person name="Le Paslier M.C."/>
            <person name="Lippi Y."/>
            <person name="Lorenzon L."/>
            <person name="Mandel J.R."/>
            <person name="Marage G."/>
            <person name="Marchand G."/>
            <person name="Marquand E."/>
            <person name="Bret-Mestries E."/>
            <person name="Morien E."/>
            <person name="Nambeesan S."/>
            <person name="Nguyen T."/>
            <person name="Pegot-Espagnet P."/>
            <person name="Pouilly N."/>
            <person name="Raftis F."/>
            <person name="Sallet E."/>
            <person name="Schiex T."/>
            <person name="Thomas J."/>
            <person name="Vandecasteele C."/>
            <person name="Vares D."/>
            <person name="Vear F."/>
            <person name="Vautrin S."/>
            <person name="Crespi M."/>
            <person name="Mangin B."/>
            <person name="Burke J.M."/>
            <person name="Salse J."/>
            <person name="Munos S."/>
            <person name="Vincourt P."/>
            <person name="Rieseberg L.H."/>
            <person name="Langlade N.B."/>
        </authorList>
    </citation>
    <scope>NUCLEOTIDE SEQUENCE [LARGE SCALE GENOMIC DNA]</scope>
    <source>
        <strain evidence="8">cv. SF193</strain>
        <tissue evidence="6">Leaves</tissue>
    </source>
</reference>
<dbReference type="EMBL" id="MNCJ02000322">
    <property type="protein sequence ID" value="KAF5800055.1"/>
    <property type="molecule type" value="Genomic_DNA"/>
</dbReference>
<feature type="domain" description="Rubisco accumulation factor 1 C-terminal" evidence="3">
    <location>
        <begin position="292"/>
        <end position="442"/>
    </location>
</feature>
<reference evidence="6" key="3">
    <citation type="submission" date="2020-06" db="EMBL/GenBank/DDBJ databases">
        <title>Helianthus annuus Genome sequencing and assembly Release 2.</title>
        <authorList>
            <person name="Gouzy J."/>
            <person name="Langlade N."/>
            <person name="Munos S."/>
        </authorList>
    </citation>
    <scope>NUCLEOTIDE SEQUENCE</scope>
    <source>
        <tissue evidence="6">Leaves</tissue>
    </source>
</reference>
<dbReference type="InterPro" id="IPR040781">
    <property type="entry name" value="Raf1_HTH"/>
</dbReference>
<reference evidence="7" key="2">
    <citation type="submission" date="2017-02" db="EMBL/GenBank/DDBJ databases">
        <title>Sunflower complete genome.</title>
        <authorList>
            <person name="Langlade N."/>
            <person name="Munos S."/>
        </authorList>
    </citation>
    <scope>NUCLEOTIDE SEQUENCE [LARGE SCALE GENOMIC DNA]</scope>
    <source>
        <tissue evidence="7">Leaves</tissue>
    </source>
</reference>
<dbReference type="PANTHER" id="PTHR35299:SF3">
    <property type="entry name" value="RUBISCO ACCUMULATION FACTOR 1.2, CHLOROPLASTIC"/>
    <property type="match status" value="1"/>
</dbReference>
<dbReference type="InterPro" id="IPR037494">
    <property type="entry name" value="RAF1"/>
</dbReference>
<dbReference type="InParanoid" id="A0A251UCZ4"/>
<feature type="domain" description="Rubisco accumulation factor 1 helix turn helix" evidence="5">
    <location>
        <begin position="91"/>
        <end position="150"/>
    </location>
</feature>
<dbReference type="EMBL" id="CM007896">
    <property type="protein sequence ID" value="OTG21230.1"/>
    <property type="molecule type" value="Genomic_DNA"/>
</dbReference>
<dbReference type="Pfam" id="PF18087">
    <property type="entry name" value="RuBisCo_chap_C"/>
    <property type="match status" value="1"/>
</dbReference>